<reference evidence="2 3" key="1">
    <citation type="submission" date="2017-06" db="EMBL/GenBank/DDBJ databases">
        <authorList>
            <person name="Kim H.J."/>
            <person name="Triplett B.A."/>
        </authorList>
    </citation>
    <scope>NUCLEOTIDE SEQUENCE [LARGE SCALE GENOMIC DNA]</scope>
    <source>
        <strain evidence="2 3">U15</strain>
    </source>
</reference>
<dbReference type="RefSeq" id="WP_143131409.1">
    <property type="nucleotide sequence ID" value="NZ_FZOT01000022.1"/>
</dbReference>
<dbReference type="Proteomes" id="UP000198284">
    <property type="component" value="Unassembled WGS sequence"/>
</dbReference>
<evidence type="ECO:0000313" key="3">
    <source>
        <dbReference type="Proteomes" id="UP000198284"/>
    </source>
</evidence>
<keyword evidence="1" id="KW-1133">Transmembrane helix</keyword>
<keyword evidence="1" id="KW-0812">Transmembrane</keyword>
<dbReference type="AlphaFoldDB" id="A0A239LDW0"/>
<sequence>MQVPAFNAAGAGGDGLTKRMTGEICKTGYILYMHTAHDLCFFSFILVRLIIFQRPMSNARLIVAGPAPLISLAAADELDTLLMLMPAISILVPDMVRHELIQRIDQPGAVDALEWIRANESGQVFVRATEEFEEYAVLRTRAMKPDNNRCELAAWEVIGRELQRDAEAATVEPAGCATTAGALIVLCDDTPALPALLARLPESVLVFSTSGYLEKLRSRQVKPMVDALLQRLMNLGRSHRA</sequence>
<keyword evidence="1" id="KW-0472">Membrane</keyword>
<proteinExistence type="predicted"/>
<gene>
    <name evidence="2" type="ORF">SAMN06265795_1229</name>
</gene>
<dbReference type="OrthoDB" id="8774911at2"/>
<keyword evidence="3" id="KW-1185">Reference proteome</keyword>
<accession>A0A239LDW0</accession>
<organism evidence="2 3">
    <name type="scientific">Noviherbaspirillum humi</name>
    <dbReference type="NCBI Taxonomy" id="1688639"/>
    <lineage>
        <taxon>Bacteria</taxon>
        <taxon>Pseudomonadati</taxon>
        <taxon>Pseudomonadota</taxon>
        <taxon>Betaproteobacteria</taxon>
        <taxon>Burkholderiales</taxon>
        <taxon>Oxalobacteraceae</taxon>
        <taxon>Noviherbaspirillum</taxon>
    </lineage>
</organism>
<feature type="transmembrane region" description="Helical" evidence="1">
    <location>
        <begin position="29"/>
        <end position="51"/>
    </location>
</feature>
<evidence type="ECO:0000313" key="2">
    <source>
        <dbReference type="EMBL" id="SNT28500.1"/>
    </source>
</evidence>
<evidence type="ECO:0000256" key="1">
    <source>
        <dbReference type="SAM" id="Phobius"/>
    </source>
</evidence>
<protein>
    <submittedName>
        <fullName evidence="2">Uncharacterized protein</fullName>
    </submittedName>
</protein>
<dbReference type="EMBL" id="FZOT01000022">
    <property type="protein sequence ID" value="SNT28500.1"/>
    <property type="molecule type" value="Genomic_DNA"/>
</dbReference>
<name>A0A239LDW0_9BURK</name>